<reference evidence="2" key="1">
    <citation type="submission" date="2014-09" db="EMBL/GenBank/DDBJ databases">
        <title>Vibrio variabilis JCM 19239. (C206) whole genome shotgun sequence.</title>
        <authorList>
            <person name="Sawabe T."/>
            <person name="Meirelles P."/>
            <person name="Nakanishi M."/>
            <person name="Sayaka M."/>
            <person name="Hattori M."/>
            <person name="Ohkuma M."/>
        </authorList>
    </citation>
    <scope>NUCLEOTIDE SEQUENCE [LARGE SCALE GENOMIC DNA]</scope>
    <source>
        <strain evidence="2">JCM 19239</strain>
    </source>
</reference>
<proteinExistence type="predicted"/>
<keyword evidence="2" id="KW-1185">Reference proteome</keyword>
<sequence length="118" mass="13671">MNEERAGWLFLRTCREHYVPELIAAMSKQPTLKGTLEAFANQLQTRSTGAKVYLQHSANSWWLVRDKAGVNEPWFKYAEMFSVICMAEVLRALTNDQWLLRVLVFKVKTGTTFLVYPL</sequence>
<protein>
    <submittedName>
        <fullName evidence="1">Transcriptional regulator AraC family</fullName>
    </submittedName>
</protein>
<accession>A0ABQ0J6N7</accession>
<comment type="caution">
    <text evidence="1">The sequence shown here is derived from an EMBL/GenBank/DDBJ whole genome shotgun (WGS) entry which is preliminary data.</text>
</comment>
<organism evidence="1 2">
    <name type="scientific">Vibrio variabilis</name>
    <dbReference type="NCBI Taxonomy" id="990271"/>
    <lineage>
        <taxon>Bacteria</taxon>
        <taxon>Pseudomonadati</taxon>
        <taxon>Pseudomonadota</taxon>
        <taxon>Gammaproteobacteria</taxon>
        <taxon>Vibrionales</taxon>
        <taxon>Vibrionaceae</taxon>
        <taxon>Vibrio</taxon>
    </lineage>
</organism>
<evidence type="ECO:0000313" key="1">
    <source>
        <dbReference type="EMBL" id="GAL24444.1"/>
    </source>
</evidence>
<dbReference type="EMBL" id="BBMS01000004">
    <property type="protein sequence ID" value="GAL24444.1"/>
    <property type="molecule type" value="Genomic_DNA"/>
</dbReference>
<name>A0ABQ0J6N7_9VIBR</name>
<dbReference type="Proteomes" id="UP000029223">
    <property type="component" value="Unassembled WGS sequence"/>
</dbReference>
<reference evidence="2" key="2">
    <citation type="submission" date="2014-09" db="EMBL/GenBank/DDBJ databases">
        <authorList>
            <consortium name="NBRP consortium"/>
            <person name="Sawabe T."/>
            <person name="Meirelles P."/>
            <person name="Nakanishi M."/>
            <person name="Sayaka M."/>
            <person name="Hattori M."/>
            <person name="Ohkuma M."/>
        </authorList>
    </citation>
    <scope>NUCLEOTIDE SEQUENCE [LARGE SCALE GENOMIC DNA]</scope>
    <source>
        <strain evidence="2">JCM 19239</strain>
    </source>
</reference>
<gene>
    <name evidence="1" type="ORF">JCM19239_1898</name>
</gene>
<evidence type="ECO:0000313" key="2">
    <source>
        <dbReference type="Proteomes" id="UP000029223"/>
    </source>
</evidence>